<evidence type="ECO:0000313" key="1">
    <source>
        <dbReference type="EMBL" id="KRH55751.1"/>
    </source>
</evidence>
<dbReference type="EMBL" id="CM000839">
    <property type="protein sequence ID" value="KRH55751.1"/>
    <property type="molecule type" value="Genomic_DNA"/>
</dbReference>
<sequence>MYNEKNTVENKKILHAFNRGMKFGDRSKSITYTRVYILFDEYLSVYFFFRVRDIRYAATHSSGFKRILYMSKIKYEFLYLIDHYVICKCTETSCVLFICLYFNFS</sequence>
<keyword evidence="3" id="KW-1185">Reference proteome</keyword>
<reference evidence="1" key="3">
    <citation type="submission" date="2018-07" db="EMBL/GenBank/DDBJ databases">
        <title>WGS assembly of Glycine max.</title>
        <authorList>
            <person name="Schmutz J."/>
            <person name="Cannon S."/>
            <person name="Schlueter J."/>
            <person name="Ma J."/>
            <person name="Mitros T."/>
            <person name="Nelson W."/>
            <person name="Hyten D."/>
            <person name="Song Q."/>
            <person name="Thelen J."/>
            <person name="Cheng J."/>
            <person name="Xu D."/>
            <person name="Hellsten U."/>
            <person name="May G."/>
            <person name="Yu Y."/>
            <person name="Sakurai T."/>
            <person name="Umezawa T."/>
            <person name="Bhattacharyya M."/>
            <person name="Sandhu D."/>
            <person name="Valliyodan B."/>
            <person name="Lindquist E."/>
            <person name="Peto M."/>
            <person name="Grant D."/>
            <person name="Shu S."/>
            <person name="Goodstein D."/>
            <person name="Barry K."/>
            <person name="Futrell-Griggs M."/>
            <person name="Abernathy B."/>
            <person name="Du J."/>
            <person name="Tian Z."/>
            <person name="Zhu L."/>
            <person name="Gill N."/>
            <person name="Joshi T."/>
            <person name="Libault M."/>
            <person name="Sethuraman A."/>
            <person name="Zhang X."/>
            <person name="Shinozaki K."/>
            <person name="Nguyen H."/>
            <person name="Wing R."/>
            <person name="Cregan P."/>
            <person name="Specht J."/>
            <person name="Grimwood J."/>
            <person name="Rokhsar D."/>
            <person name="Stacey G."/>
            <person name="Shoemaker R."/>
            <person name="Jackson S."/>
        </authorList>
    </citation>
    <scope>NUCLEOTIDE SEQUENCE</scope>
    <source>
        <tissue evidence="1">Callus</tissue>
    </source>
</reference>
<proteinExistence type="predicted"/>
<dbReference type="Proteomes" id="UP000008827">
    <property type="component" value="Chromosome 6"/>
</dbReference>
<dbReference type="AlphaFoldDB" id="A0A0R0JMN0"/>
<dbReference type="Gramene" id="KRH55751">
    <property type="protein sequence ID" value="KRH55751"/>
    <property type="gene ID" value="GLYMA_06G278100"/>
</dbReference>
<organism evidence="1">
    <name type="scientific">Glycine max</name>
    <name type="common">Soybean</name>
    <name type="synonym">Glycine hispida</name>
    <dbReference type="NCBI Taxonomy" id="3847"/>
    <lineage>
        <taxon>Eukaryota</taxon>
        <taxon>Viridiplantae</taxon>
        <taxon>Streptophyta</taxon>
        <taxon>Embryophyta</taxon>
        <taxon>Tracheophyta</taxon>
        <taxon>Spermatophyta</taxon>
        <taxon>Magnoliopsida</taxon>
        <taxon>eudicotyledons</taxon>
        <taxon>Gunneridae</taxon>
        <taxon>Pentapetalae</taxon>
        <taxon>rosids</taxon>
        <taxon>fabids</taxon>
        <taxon>Fabales</taxon>
        <taxon>Fabaceae</taxon>
        <taxon>Papilionoideae</taxon>
        <taxon>50 kb inversion clade</taxon>
        <taxon>NPAAA clade</taxon>
        <taxon>indigoferoid/millettioid clade</taxon>
        <taxon>Phaseoleae</taxon>
        <taxon>Glycine</taxon>
        <taxon>Glycine subgen. Soja</taxon>
    </lineage>
</organism>
<protein>
    <submittedName>
        <fullName evidence="1 2">Uncharacterized protein</fullName>
    </submittedName>
</protein>
<evidence type="ECO:0000313" key="3">
    <source>
        <dbReference type="Proteomes" id="UP000008827"/>
    </source>
</evidence>
<gene>
    <name evidence="1" type="ORF">GLYMA_06G278100</name>
</gene>
<reference evidence="1 2" key="1">
    <citation type="journal article" date="2010" name="Nature">
        <title>Genome sequence of the palaeopolyploid soybean.</title>
        <authorList>
            <person name="Schmutz J."/>
            <person name="Cannon S.B."/>
            <person name="Schlueter J."/>
            <person name="Ma J."/>
            <person name="Mitros T."/>
            <person name="Nelson W."/>
            <person name="Hyten D.L."/>
            <person name="Song Q."/>
            <person name="Thelen J.J."/>
            <person name="Cheng J."/>
            <person name="Xu D."/>
            <person name="Hellsten U."/>
            <person name="May G.D."/>
            <person name="Yu Y."/>
            <person name="Sakurai T."/>
            <person name="Umezawa T."/>
            <person name="Bhattacharyya M.K."/>
            <person name="Sandhu D."/>
            <person name="Valliyodan B."/>
            <person name="Lindquist E."/>
            <person name="Peto M."/>
            <person name="Grant D."/>
            <person name="Shu S."/>
            <person name="Goodstein D."/>
            <person name="Barry K."/>
            <person name="Futrell-Griggs M."/>
            <person name="Abernathy B."/>
            <person name="Du J."/>
            <person name="Tian Z."/>
            <person name="Zhu L."/>
            <person name="Gill N."/>
            <person name="Joshi T."/>
            <person name="Libault M."/>
            <person name="Sethuraman A."/>
            <person name="Zhang X.-C."/>
            <person name="Shinozaki K."/>
            <person name="Nguyen H.T."/>
            <person name="Wing R.A."/>
            <person name="Cregan P."/>
            <person name="Specht J."/>
            <person name="Grimwood J."/>
            <person name="Rokhsar D."/>
            <person name="Stacey G."/>
            <person name="Shoemaker R.C."/>
            <person name="Jackson S.A."/>
        </authorList>
    </citation>
    <scope>NUCLEOTIDE SEQUENCE</scope>
    <source>
        <strain evidence="2">cv. Williams 82</strain>
        <tissue evidence="1">Callus</tissue>
    </source>
</reference>
<dbReference type="InParanoid" id="A0A0R0JMN0"/>
<name>A0A0R0JMN0_SOYBN</name>
<dbReference type="EnsemblPlants" id="KRH55751">
    <property type="protein sequence ID" value="KRH55751"/>
    <property type="gene ID" value="GLYMA_06G278100"/>
</dbReference>
<accession>A0A0R0JMN0</accession>
<reference evidence="2" key="2">
    <citation type="submission" date="2018-02" db="UniProtKB">
        <authorList>
            <consortium name="EnsemblPlants"/>
        </authorList>
    </citation>
    <scope>IDENTIFICATION</scope>
    <source>
        <strain evidence="2">Williams 82</strain>
    </source>
</reference>
<evidence type="ECO:0000313" key="2">
    <source>
        <dbReference type="EnsemblPlants" id="KRH55751"/>
    </source>
</evidence>